<protein>
    <submittedName>
        <fullName evidence="2">Uncharacterized protein</fullName>
    </submittedName>
</protein>
<dbReference type="AlphaFoldDB" id="A0A8X7WGW8"/>
<feature type="compositionally biased region" description="Polar residues" evidence="1">
    <location>
        <begin position="36"/>
        <end position="46"/>
    </location>
</feature>
<proteinExistence type="predicted"/>
<dbReference type="InterPro" id="IPR027417">
    <property type="entry name" value="P-loop_NTPase"/>
</dbReference>
<evidence type="ECO:0000256" key="1">
    <source>
        <dbReference type="SAM" id="MobiDB-lite"/>
    </source>
</evidence>
<dbReference type="Gene3D" id="1.20.5.4820">
    <property type="match status" value="1"/>
</dbReference>
<dbReference type="Proteomes" id="UP000886595">
    <property type="component" value="Unassembled WGS sequence"/>
</dbReference>
<organism evidence="2 3">
    <name type="scientific">Brassica carinata</name>
    <name type="common">Ethiopian mustard</name>
    <name type="synonym">Abyssinian cabbage</name>
    <dbReference type="NCBI Taxonomy" id="52824"/>
    <lineage>
        <taxon>Eukaryota</taxon>
        <taxon>Viridiplantae</taxon>
        <taxon>Streptophyta</taxon>
        <taxon>Embryophyta</taxon>
        <taxon>Tracheophyta</taxon>
        <taxon>Spermatophyta</taxon>
        <taxon>Magnoliopsida</taxon>
        <taxon>eudicotyledons</taxon>
        <taxon>Gunneridae</taxon>
        <taxon>Pentapetalae</taxon>
        <taxon>rosids</taxon>
        <taxon>malvids</taxon>
        <taxon>Brassicales</taxon>
        <taxon>Brassicaceae</taxon>
        <taxon>Brassiceae</taxon>
        <taxon>Brassica</taxon>
    </lineage>
</organism>
<evidence type="ECO:0000313" key="2">
    <source>
        <dbReference type="EMBL" id="KAG2329306.1"/>
    </source>
</evidence>
<comment type="caution">
    <text evidence="2">The sequence shown here is derived from an EMBL/GenBank/DDBJ whole genome shotgun (WGS) entry which is preliminary data.</text>
</comment>
<evidence type="ECO:0000313" key="3">
    <source>
        <dbReference type="Proteomes" id="UP000886595"/>
    </source>
</evidence>
<dbReference type="EMBL" id="JAAMPC010000001">
    <property type="protein sequence ID" value="KAG2329306.1"/>
    <property type="molecule type" value="Genomic_DNA"/>
</dbReference>
<gene>
    <name evidence="2" type="ORF">Bca52824_000486</name>
</gene>
<reference evidence="2 3" key="1">
    <citation type="submission" date="2020-02" db="EMBL/GenBank/DDBJ databases">
        <authorList>
            <person name="Ma Q."/>
            <person name="Huang Y."/>
            <person name="Song X."/>
            <person name="Pei D."/>
        </authorList>
    </citation>
    <scope>NUCLEOTIDE SEQUENCE [LARGE SCALE GENOMIC DNA]</scope>
    <source>
        <strain evidence="2">Sxm20200214</strain>
        <tissue evidence="2">Leaf</tissue>
    </source>
</reference>
<accession>A0A8X7WGW8</accession>
<dbReference type="SUPFAM" id="SSF52540">
    <property type="entry name" value="P-loop containing nucleoside triphosphate hydrolases"/>
    <property type="match status" value="1"/>
</dbReference>
<name>A0A8X7WGW8_BRACI</name>
<feature type="region of interest" description="Disordered" evidence="1">
    <location>
        <begin position="36"/>
        <end position="60"/>
    </location>
</feature>
<sequence>MQIGKTKIFLRAGQMAELDARRTEVLSGAANKIQRQTKNSSSSETVYCSEKGHNISTSSM</sequence>
<keyword evidence="3" id="KW-1185">Reference proteome</keyword>
<dbReference type="OrthoDB" id="1744488at2759"/>